<evidence type="ECO:0000313" key="2">
    <source>
        <dbReference type="EMBL" id="RUO20238.1"/>
    </source>
</evidence>
<dbReference type="InterPro" id="IPR050266">
    <property type="entry name" value="AB_hydrolase_sf"/>
</dbReference>
<reference evidence="2 3" key="1">
    <citation type="journal article" date="2011" name="Front. Microbiol.">
        <title>Genomic signatures of strain selection and enhancement in Bacillus atrophaeus var. globigii, a historical biowarfare simulant.</title>
        <authorList>
            <person name="Gibbons H.S."/>
            <person name="Broomall S.M."/>
            <person name="McNew L.A."/>
            <person name="Daligault H."/>
            <person name="Chapman C."/>
            <person name="Bruce D."/>
            <person name="Karavis M."/>
            <person name="Krepps M."/>
            <person name="McGregor P.A."/>
            <person name="Hong C."/>
            <person name="Park K.H."/>
            <person name="Akmal A."/>
            <person name="Feldman A."/>
            <person name="Lin J.S."/>
            <person name="Chang W.E."/>
            <person name="Higgs B.W."/>
            <person name="Demirev P."/>
            <person name="Lindquist J."/>
            <person name="Liem A."/>
            <person name="Fochler E."/>
            <person name="Read T.D."/>
            <person name="Tapia R."/>
            <person name="Johnson S."/>
            <person name="Bishop-Lilly K.A."/>
            <person name="Detter C."/>
            <person name="Han C."/>
            <person name="Sozhamannan S."/>
            <person name="Rosenzweig C.N."/>
            <person name="Skowronski E.W."/>
        </authorList>
    </citation>
    <scope>NUCLEOTIDE SEQUENCE [LARGE SCALE GENOMIC DNA]</scope>
    <source>
        <strain evidence="2 3">AK5</strain>
    </source>
</reference>
<feature type="domain" description="AB hydrolase-1" evidence="1">
    <location>
        <begin position="52"/>
        <end position="304"/>
    </location>
</feature>
<sequence>MVSKIFQPIECRDLSVEVIGGIEWLRWQYRTPEGFLLTGLRTVPRGLPVLHFIHGNSYSGLTYLPLWQELANDYDIFLHDAQGHGDSEHGGRFVGWQRSSELAETVWRQFRPEYESVLKIGVGHSFGGILTSLYGARDSQAFDRILLLDPILFPRHLLRWATSLRLTGLYRFNPYARKAKKRRAEWVNADAAFASLQNRGMFRGWTDEALRAYVEHAMTANQQGLWQLKCAPEREAEIFSSYATNLWQELPALEVPTQILVGDSTYPFVHQALEQWQQFAPHLPITQTQGGHCFMQERPADVANQVRSLLELKL</sequence>
<protein>
    <submittedName>
        <fullName evidence="2">Alpha/beta hydrolase</fullName>
    </submittedName>
</protein>
<evidence type="ECO:0000313" key="3">
    <source>
        <dbReference type="Proteomes" id="UP000288212"/>
    </source>
</evidence>
<dbReference type="Proteomes" id="UP000288212">
    <property type="component" value="Unassembled WGS sequence"/>
</dbReference>
<dbReference type="PANTHER" id="PTHR43798">
    <property type="entry name" value="MONOACYLGLYCEROL LIPASE"/>
    <property type="match status" value="1"/>
</dbReference>
<dbReference type="InterPro" id="IPR000073">
    <property type="entry name" value="AB_hydrolase_1"/>
</dbReference>
<dbReference type="GO" id="GO:0016787">
    <property type="term" value="F:hydrolase activity"/>
    <property type="evidence" value="ECO:0007669"/>
    <property type="project" value="UniProtKB-KW"/>
</dbReference>
<evidence type="ECO:0000259" key="1">
    <source>
        <dbReference type="Pfam" id="PF12697"/>
    </source>
</evidence>
<dbReference type="Pfam" id="PF12697">
    <property type="entry name" value="Abhydrolase_6"/>
    <property type="match status" value="1"/>
</dbReference>
<dbReference type="InterPro" id="IPR029058">
    <property type="entry name" value="AB_hydrolase_fold"/>
</dbReference>
<dbReference type="GO" id="GO:0016020">
    <property type="term" value="C:membrane"/>
    <property type="evidence" value="ECO:0007669"/>
    <property type="project" value="TreeGrafter"/>
</dbReference>
<accession>A0A432VV31</accession>
<keyword evidence="2" id="KW-0378">Hydrolase</keyword>
<organism evidence="2 3">
    <name type="scientific">Aliidiomarina haloalkalitolerans</name>
    <dbReference type="NCBI Taxonomy" id="859059"/>
    <lineage>
        <taxon>Bacteria</taxon>
        <taxon>Pseudomonadati</taxon>
        <taxon>Pseudomonadota</taxon>
        <taxon>Gammaproteobacteria</taxon>
        <taxon>Alteromonadales</taxon>
        <taxon>Idiomarinaceae</taxon>
        <taxon>Aliidiomarina</taxon>
    </lineage>
</organism>
<comment type="caution">
    <text evidence="2">The sequence shown here is derived from an EMBL/GenBank/DDBJ whole genome shotgun (WGS) entry which is preliminary data.</text>
</comment>
<keyword evidence="3" id="KW-1185">Reference proteome</keyword>
<name>A0A432VV31_9GAMM</name>
<proteinExistence type="predicted"/>
<gene>
    <name evidence="2" type="ORF">CWE06_06320</name>
</gene>
<dbReference type="AlphaFoldDB" id="A0A432VV31"/>
<dbReference type="SUPFAM" id="SSF53474">
    <property type="entry name" value="alpha/beta-Hydrolases"/>
    <property type="match status" value="1"/>
</dbReference>
<dbReference type="PANTHER" id="PTHR43798:SF33">
    <property type="entry name" value="HYDROLASE, PUTATIVE (AFU_ORTHOLOGUE AFUA_2G14860)-RELATED"/>
    <property type="match status" value="1"/>
</dbReference>
<dbReference type="Gene3D" id="3.40.50.1820">
    <property type="entry name" value="alpha/beta hydrolase"/>
    <property type="match status" value="1"/>
</dbReference>
<dbReference type="EMBL" id="PIPI01000003">
    <property type="protein sequence ID" value="RUO20238.1"/>
    <property type="molecule type" value="Genomic_DNA"/>
</dbReference>